<dbReference type="SMART" id="SM00966">
    <property type="entry name" value="SpoVT_AbrB"/>
    <property type="match status" value="1"/>
</dbReference>
<protein>
    <submittedName>
        <fullName evidence="2">Transcriptional regulator, AbrB family</fullName>
    </submittedName>
</protein>
<dbReference type="Gene3D" id="2.10.260.10">
    <property type="match status" value="1"/>
</dbReference>
<reference evidence="3" key="1">
    <citation type="journal article" date="2008" name="J. Bacteriol.">
        <title>Genome sequence of Thermofilum pendens reveals an exceptional loss of biosynthetic pathways without genome reduction.</title>
        <authorList>
            <person name="Anderson I."/>
            <person name="Rodriguez J."/>
            <person name="Susanti D."/>
            <person name="Porat I."/>
            <person name="Reich C."/>
            <person name="Ulrich L.E."/>
            <person name="Elkins J.G."/>
            <person name="Mavromatis K."/>
            <person name="Lykidis A."/>
            <person name="Kim E."/>
            <person name="Thompson L.S."/>
            <person name="Nolan M."/>
            <person name="Land M."/>
            <person name="Copeland A."/>
            <person name="Lapidus A."/>
            <person name="Lucas S."/>
            <person name="Detter C."/>
            <person name="Zhulin I.B."/>
            <person name="Olsen G.J."/>
            <person name="Whitman W."/>
            <person name="Mukhopadhyay B."/>
            <person name="Bristow J."/>
            <person name="Kyrpides N."/>
        </authorList>
    </citation>
    <scope>NUCLEOTIDE SEQUENCE [LARGE SCALE GENOMIC DNA]</scope>
    <source>
        <strain evidence="3">DSM 2475 / Hrk 5</strain>
    </source>
</reference>
<evidence type="ECO:0000313" key="3">
    <source>
        <dbReference type="Proteomes" id="UP000000641"/>
    </source>
</evidence>
<dbReference type="GeneID" id="4601315"/>
<dbReference type="STRING" id="368408.Tpen_1340"/>
<dbReference type="HOGENOM" id="CLU_158484_6_0_2"/>
<dbReference type="KEGG" id="tpe:Tpen_1340"/>
<dbReference type="InterPro" id="IPR007159">
    <property type="entry name" value="SpoVT-AbrB_dom"/>
</dbReference>
<dbReference type="GO" id="GO:0003677">
    <property type="term" value="F:DNA binding"/>
    <property type="evidence" value="ECO:0007669"/>
    <property type="project" value="InterPro"/>
</dbReference>
<accession>A1RZV7</accession>
<organism evidence="2 3">
    <name type="scientific">Thermofilum pendens (strain DSM 2475 / Hrk 5)</name>
    <dbReference type="NCBI Taxonomy" id="368408"/>
    <lineage>
        <taxon>Archaea</taxon>
        <taxon>Thermoproteota</taxon>
        <taxon>Thermoprotei</taxon>
        <taxon>Thermofilales</taxon>
        <taxon>Thermofilaceae</taxon>
        <taxon>Thermofilum</taxon>
    </lineage>
</organism>
<dbReference type="AlphaFoldDB" id="A1RZV7"/>
<dbReference type="OrthoDB" id="31556at2157"/>
<dbReference type="SUPFAM" id="SSF89447">
    <property type="entry name" value="AbrB/MazE/MraZ-like"/>
    <property type="match status" value="1"/>
</dbReference>
<sequence>MKAVLRVRRKGVVILPKKLREAAGISEGDEVYAEVAGGAIVLKPLRPTVVDVDPSLVEKLLREEYELEEGAGVGGAEGSP</sequence>
<evidence type="ECO:0000259" key="1">
    <source>
        <dbReference type="PROSITE" id="PS51740"/>
    </source>
</evidence>
<dbReference type="EnsemblBacteria" id="ABL78737">
    <property type="protein sequence ID" value="ABL78737"/>
    <property type="gene ID" value="Tpen_1340"/>
</dbReference>
<dbReference type="InterPro" id="IPR037914">
    <property type="entry name" value="SpoVT-AbrB_sf"/>
</dbReference>
<proteinExistence type="predicted"/>
<name>A1RZV7_THEPD</name>
<dbReference type="Proteomes" id="UP000000641">
    <property type="component" value="Chromosome"/>
</dbReference>
<dbReference type="EMBL" id="CP000505">
    <property type="protein sequence ID" value="ABL78737.1"/>
    <property type="molecule type" value="Genomic_DNA"/>
</dbReference>
<dbReference type="NCBIfam" id="TIGR01439">
    <property type="entry name" value="lp_hng_hel_AbrB"/>
    <property type="match status" value="1"/>
</dbReference>
<evidence type="ECO:0000313" key="2">
    <source>
        <dbReference type="EMBL" id="ABL78737.1"/>
    </source>
</evidence>
<dbReference type="PROSITE" id="PS51740">
    <property type="entry name" value="SPOVT_ABRB"/>
    <property type="match status" value="1"/>
</dbReference>
<keyword evidence="3" id="KW-1185">Reference proteome</keyword>
<dbReference type="eggNOG" id="arCOG00824">
    <property type="taxonomic scope" value="Archaea"/>
</dbReference>
<dbReference type="Pfam" id="PF04014">
    <property type="entry name" value="MazE_antitoxin"/>
    <property type="match status" value="1"/>
</dbReference>
<feature type="domain" description="SpoVT-AbrB" evidence="1">
    <location>
        <begin position="2"/>
        <end position="47"/>
    </location>
</feature>
<gene>
    <name evidence="2" type="ordered locus">Tpen_1340</name>
</gene>
<dbReference type="RefSeq" id="WP_011753002.1">
    <property type="nucleotide sequence ID" value="NC_008698.1"/>
</dbReference>